<evidence type="ECO:0000256" key="5">
    <source>
        <dbReference type="ARBA" id="ARBA00023200"/>
    </source>
</evidence>
<keyword evidence="6 7" id="KW-0326">Glycosidase</keyword>
<dbReference type="SUPFAM" id="SSF53955">
    <property type="entry name" value="Lysozyme-like"/>
    <property type="match status" value="1"/>
</dbReference>
<accession>A0A149V9M4</accession>
<dbReference type="Proteomes" id="UP000075538">
    <property type="component" value="Unassembled WGS sequence"/>
</dbReference>
<keyword evidence="3 7" id="KW-0081">Bacteriolytic enzyme</keyword>
<evidence type="ECO:0000256" key="6">
    <source>
        <dbReference type="ARBA" id="ARBA00023295"/>
    </source>
</evidence>
<reference evidence="8 9" key="1">
    <citation type="submission" date="2015-06" db="EMBL/GenBank/DDBJ databases">
        <title>Improved classification and identification of acetic acid bacteria using matrix-assisted laser desorption/ionization time-of-flight mass spectrometry; Gluconobacter nephelii and Gluconobacter uchimurae are later heterotypic synonyms of Gluconobacter japonicus and Gluconobacter oxydans, respectively.</title>
        <authorList>
            <person name="Li L."/>
            <person name="Cleenwerck I."/>
            <person name="De Vuyst L."/>
            <person name="Vandamme P."/>
        </authorList>
    </citation>
    <scope>NUCLEOTIDE SEQUENCE [LARGE SCALE GENOMIC DNA]</scope>
    <source>
        <strain evidence="8 9">LMG 1604</strain>
    </source>
</reference>
<dbReference type="GO" id="GO:0009253">
    <property type="term" value="P:peptidoglycan catabolic process"/>
    <property type="evidence" value="ECO:0007669"/>
    <property type="project" value="InterPro"/>
</dbReference>
<gene>
    <name evidence="8" type="ORF">AD953_05090</name>
</gene>
<dbReference type="HAMAP" id="MF_04110">
    <property type="entry name" value="ENDOLYSIN_T4"/>
    <property type="match status" value="1"/>
</dbReference>
<dbReference type="InterPro" id="IPR033907">
    <property type="entry name" value="Endolysin_autolysin"/>
</dbReference>
<dbReference type="AlphaFoldDB" id="A0A149V9M4"/>
<protein>
    <recommendedName>
        <fullName evidence="7">Lysozyme</fullName>
        <ecNumber evidence="7">3.2.1.17</ecNumber>
    </recommendedName>
</protein>
<organism evidence="8 9">
    <name type="scientific">Acetobacter malorum</name>
    <dbReference type="NCBI Taxonomy" id="178901"/>
    <lineage>
        <taxon>Bacteria</taxon>
        <taxon>Pseudomonadati</taxon>
        <taxon>Pseudomonadota</taxon>
        <taxon>Alphaproteobacteria</taxon>
        <taxon>Acetobacterales</taxon>
        <taxon>Acetobacteraceae</taxon>
        <taxon>Acetobacter</taxon>
    </lineage>
</organism>
<keyword evidence="2 7" id="KW-0929">Antimicrobial</keyword>
<dbReference type="PANTHER" id="PTHR38107:SF3">
    <property type="entry name" value="LYSOZYME RRRD-RELATED"/>
    <property type="match status" value="1"/>
</dbReference>
<dbReference type="InterPro" id="IPR023347">
    <property type="entry name" value="Lysozyme_dom_sf"/>
</dbReference>
<dbReference type="EC" id="3.2.1.17" evidence="7"/>
<sequence length="166" mass="17513">MNDPIVLAAGLARRFEGLCLRPYVCPAGYWTIGYGSRWLANGAAVCGRTAPITAAEAESLLLAALRALQPEIRKSVHVSLTAGQEAALLDFAFNLGLSALAGSTLLRLLNAGQGAAARNQLLLWNHMHKDGQLITSPGLTRRRHAEWLVWAGQPATATSTGEAASG</sequence>
<dbReference type="CDD" id="cd00737">
    <property type="entry name" value="lyz_endolysin_autolysin"/>
    <property type="match status" value="1"/>
</dbReference>
<dbReference type="GO" id="GO:0016998">
    <property type="term" value="P:cell wall macromolecule catabolic process"/>
    <property type="evidence" value="ECO:0007669"/>
    <property type="project" value="InterPro"/>
</dbReference>
<dbReference type="RefSeq" id="WP_061490599.1">
    <property type="nucleotide sequence ID" value="NZ_LHZZ01000457.1"/>
</dbReference>
<dbReference type="GO" id="GO:0031640">
    <property type="term" value="P:killing of cells of another organism"/>
    <property type="evidence" value="ECO:0007669"/>
    <property type="project" value="UniProtKB-KW"/>
</dbReference>
<dbReference type="PATRIC" id="fig|178901.15.peg.1749"/>
<dbReference type="InterPro" id="IPR002196">
    <property type="entry name" value="Glyco_hydro_24"/>
</dbReference>
<evidence type="ECO:0000256" key="4">
    <source>
        <dbReference type="ARBA" id="ARBA00022801"/>
    </source>
</evidence>
<dbReference type="EMBL" id="LHZZ01000457">
    <property type="protein sequence ID" value="KXV76845.1"/>
    <property type="molecule type" value="Genomic_DNA"/>
</dbReference>
<comment type="catalytic activity">
    <reaction evidence="1 7">
        <text>Hydrolysis of (1-&gt;4)-beta-linkages between N-acetylmuramic acid and N-acetyl-D-glucosamine residues in a peptidoglycan and between N-acetyl-D-glucosamine residues in chitodextrins.</text>
        <dbReference type="EC" id="3.2.1.17"/>
    </reaction>
</comment>
<comment type="similarity">
    <text evidence="7">Belongs to the glycosyl hydrolase 24 family.</text>
</comment>
<evidence type="ECO:0000256" key="7">
    <source>
        <dbReference type="RuleBase" id="RU003788"/>
    </source>
</evidence>
<dbReference type="PANTHER" id="PTHR38107">
    <property type="match status" value="1"/>
</dbReference>
<dbReference type="GO" id="GO:0042742">
    <property type="term" value="P:defense response to bacterium"/>
    <property type="evidence" value="ECO:0007669"/>
    <property type="project" value="UniProtKB-KW"/>
</dbReference>
<evidence type="ECO:0000313" key="9">
    <source>
        <dbReference type="Proteomes" id="UP000075538"/>
    </source>
</evidence>
<dbReference type="InterPro" id="IPR051018">
    <property type="entry name" value="Bacteriophage_GH24"/>
</dbReference>
<dbReference type="GO" id="GO:0003796">
    <property type="term" value="F:lysozyme activity"/>
    <property type="evidence" value="ECO:0007669"/>
    <property type="project" value="UniProtKB-EC"/>
</dbReference>
<comment type="caution">
    <text evidence="8">The sequence shown here is derived from an EMBL/GenBank/DDBJ whole genome shotgun (WGS) entry which is preliminary data.</text>
</comment>
<dbReference type="InterPro" id="IPR023346">
    <property type="entry name" value="Lysozyme-like_dom_sf"/>
</dbReference>
<evidence type="ECO:0000256" key="2">
    <source>
        <dbReference type="ARBA" id="ARBA00022529"/>
    </source>
</evidence>
<evidence type="ECO:0000256" key="3">
    <source>
        <dbReference type="ARBA" id="ARBA00022638"/>
    </source>
</evidence>
<keyword evidence="5" id="KW-1035">Host cytoplasm</keyword>
<evidence type="ECO:0000313" key="8">
    <source>
        <dbReference type="EMBL" id="KXV76845.1"/>
    </source>
</evidence>
<proteinExistence type="inferred from homology"/>
<keyword evidence="4 7" id="KW-0378">Hydrolase</keyword>
<dbReference type="Gene3D" id="1.10.530.40">
    <property type="match status" value="1"/>
</dbReference>
<dbReference type="InterPro" id="IPR034690">
    <property type="entry name" value="Endolysin_T4_type"/>
</dbReference>
<evidence type="ECO:0000256" key="1">
    <source>
        <dbReference type="ARBA" id="ARBA00000632"/>
    </source>
</evidence>
<name>A0A149V9M4_9PROT</name>
<dbReference type="Pfam" id="PF00959">
    <property type="entry name" value="Phage_lysozyme"/>
    <property type="match status" value="1"/>
</dbReference>